<comment type="caution">
    <text evidence="1">The sequence shown here is derived from an EMBL/GenBank/DDBJ whole genome shotgun (WGS) entry which is preliminary data.</text>
</comment>
<sequence length="125" mass="13997">MNLFAQKIGKVVSEIPKERHYDMVALLLRAESAGLWDLLVYAPWASKNIVGGIDHMIASLSKHLTKEEMRKISGIVVLDKNDPAMKSLRDCSRPDLPVVELRGCDVAGNEIREGYVFHPLLDADR</sequence>
<accession>A0A6V8LSH4</accession>
<evidence type="ECO:0000313" key="1">
    <source>
        <dbReference type="EMBL" id="GFK93521.1"/>
    </source>
</evidence>
<protein>
    <submittedName>
        <fullName evidence="1">Uncharacterized protein</fullName>
    </submittedName>
</protein>
<reference evidence="1 2" key="2">
    <citation type="submission" date="2020-05" db="EMBL/GenBank/DDBJ databases">
        <title>Draft genome sequence of Desulfovibrio sp. strainFSS-1.</title>
        <authorList>
            <person name="Shimoshige H."/>
            <person name="Kobayashi H."/>
            <person name="Maekawa T."/>
        </authorList>
    </citation>
    <scope>NUCLEOTIDE SEQUENCE [LARGE SCALE GENOMIC DNA]</scope>
    <source>
        <strain evidence="1 2">SIID29052-01</strain>
    </source>
</reference>
<keyword evidence="2" id="KW-1185">Reference proteome</keyword>
<dbReference type="RefSeq" id="WP_173082636.1">
    <property type="nucleotide sequence ID" value="NZ_BLTE01000005.1"/>
</dbReference>
<evidence type="ECO:0000313" key="2">
    <source>
        <dbReference type="Proteomes" id="UP000494245"/>
    </source>
</evidence>
<dbReference type="Proteomes" id="UP000494245">
    <property type="component" value="Unassembled WGS sequence"/>
</dbReference>
<reference evidence="1 2" key="1">
    <citation type="submission" date="2020-04" db="EMBL/GenBank/DDBJ databases">
        <authorList>
            <consortium name="Desulfovibrio sp. FSS-1 genome sequencing consortium"/>
            <person name="Shimoshige H."/>
            <person name="Kobayashi H."/>
            <person name="Maekawa T."/>
        </authorList>
    </citation>
    <scope>NUCLEOTIDE SEQUENCE [LARGE SCALE GENOMIC DNA]</scope>
    <source>
        <strain evidence="1 2">SIID29052-01</strain>
    </source>
</reference>
<gene>
    <name evidence="1" type="ORF">NNJEOMEG_01355</name>
</gene>
<organism evidence="1 2">
    <name type="scientific">Fundidesulfovibrio magnetotacticus</name>
    <dbReference type="NCBI Taxonomy" id="2730080"/>
    <lineage>
        <taxon>Bacteria</taxon>
        <taxon>Pseudomonadati</taxon>
        <taxon>Thermodesulfobacteriota</taxon>
        <taxon>Desulfovibrionia</taxon>
        <taxon>Desulfovibrionales</taxon>
        <taxon>Desulfovibrionaceae</taxon>
        <taxon>Fundidesulfovibrio</taxon>
    </lineage>
</organism>
<proteinExistence type="predicted"/>
<dbReference type="AlphaFoldDB" id="A0A6V8LSH4"/>
<name>A0A6V8LSH4_9BACT</name>
<dbReference type="EMBL" id="BLTE01000005">
    <property type="protein sequence ID" value="GFK93521.1"/>
    <property type="molecule type" value="Genomic_DNA"/>
</dbReference>